<keyword evidence="5" id="KW-0597">Phosphoprotein</keyword>
<dbReference type="PROSITE" id="PS50109">
    <property type="entry name" value="HIS_KIN"/>
    <property type="match status" value="1"/>
</dbReference>
<protein>
    <recommendedName>
        <fullName evidence="16">Heme sensor protein HssS</fullName>
        <ecNumber evidence="3">2.7.13.3</ecNumber>
    </recommendedName>
</protein>
<dbReference type="PRINTS" id="PR00344">
    <property type="entry name" value="BCTRLSENSOR"/>
</dbReference>
<reference evidence="20 21" key="1">
    <citation type="submission" date="2019-11" db="EMBL/GenBank/DDBJ databases">
        <authorList>
            <person name="Li X."/>
        </authorList>
    </citation>
    <scope>NUCLEOTIDE SEQUENCE [LARGE SCALE GENOMIC DNA]</scope>
    <source>
        <strain evidence="20 21">L9</strain>
    </source>
</reference>
<evidence type="ECO:0000313" key="21">
    <source>
        <dbReference type="Proteomes" id="UP000469125"/>
    </source>
</evidence>
<sequence length="455" mass="52189">MIRRSLYLKIVGIFISVVLVSIVVSYFITPYSFKQEDVFQEEISKITLGFADLIEISDPEKIPKLMKTFDEIDFDVLITDESSVFYASPNAPTTIPDSIVKDILNEKIQEPKILRRGSGEPVRLVGIPVHIDDQTYALFIHINYEDEFDDIQHGIFISLLLVLLVGSLLIVLASRYLVHPIRKLTVAAKKVATGDFAVRVERKRNRNQDEVGELITSFNHMAAELEKIDRMRDDFVSNVSHEIQSPLTSVKGFTKALRDNVIPEENRKEYLDIIYQEIERLSRLSDNLLRIASLDSEHHPYHPTSYRLDEQLRNAVLTTEPLWQHKKLEMILNVEPLEIYADEDLMEQVWLNLITNAIRYTEEHGEIEISLRIIGEEIQVSVKDNGIGIPQEAIPELFGRFYKVDRSRNRSIEGNGLGLSIVKKILTIHKFSIDVQSKEEVGSVFTVKIPTHIDQ</sequence>
<evidence type="ECO:0000256" key="13">
    <source>
        <dbReference type="ARBA" id="ARBA00023026"/>
    </source>
</evidence>
<keyword evidence="6" id="KW-0808">Transferase</keyword>
<gene>
    <name evidence="20" type="ORF">GMD78_07775</name>
</gene>
<name>A0A6N8FHW5_9BACI</name>
<keyword evidence="9" id="KW-0418">Kinase</keyword>
<dbReference type="Proteomes" id="UP000469125">
    <property type="component" value="Unassembled WGS sequence"/>
</dbReference>
<dbReference type="AlphaFoldDB" id="A0A6N8FHW5"/>
<dbReference type="GO" id="GO:0000155">
    <property type="term" value="F:phosphorelay sensor kinase activity"/>
    <property type="evidence" value="ECO:0007669"/>
    <property type="project" value="InterPro"/>
</dbReference>
<dbReference type="PROSITE" id="PS50885">
    <property type="entry name" value="HAMP"/>
    <property type="match status" value="1"/>
</dbReference>
<keyword evidence="8" id="KW-0547">Nucleotide-binding</keyword>
<evidence type="ECO:0000256" key="14">
    <source>
        <dbReference type="ARBA" id="ARBA00023136"/>
    </source>
</evidence>
<evidence type="ECO:0000259" key="18">
    <source>
        <dbReference type="PROSITE" id="PS50109"/>
    </source>
</evidence>
<evidence type="ECO:0000256" key="2">
    <source>
        <dbReference type="ARBA" id="ARBA00004651"/>
    </source>
</evidence>
<dbReference type="PANTHER" id="PTHR45528:SF11">
    <property type="entry name" value="HISTIDINE KINASE"/>
    <property type="match status" value="1"/>
</dbReference>
<proteinExistence type="predicted"/>
<dbReference type="Pfam" id="PF00512">
    <property type="entry name" value="HisKA"/>
    <property type="match status" value="1"/>
</dbReference>
<dbReference type="Gene3D" id="6.10.340.10">
    <property type="match status" value="1"/>
</dbReference>
<dbReference type="SUPFAM" id="SSF47384">
    <property type="entry name" value="Homodimeric domain of signal transducing histidine kinase"/>
    <property type="match status" value="1"/>
</dbReference>
<feature type="domain" description="HAMP" evidence="19">
    <location>
        <begin position="175"/>
        <end position="230"/>
    </location>
</feature>
<keyword evidence="11 17" id="KW-1133">Transmembrane helix</keyword>
<dbReference type="InterPro" id="IPR036097">
    <property type="entry name" value="HisK_dim/P_sf"/>
</dbReference>
<dbReference type="GO" id="GO:0005886">
    <property type="term" value="C:plasma membrane"/>
    <property type="evidence" value="ECO:0007669"/>
    <property type="project" value="UniProtKB-SubCell"/>
</dbReference>
<comment type="subcellular location">
    <subcellularLocation>
        <location evidence="2">Cell membrane</location>
        <topology evidence="2">Multi-pass membrane protein</topology>
    </subcellularLocation>
</comment>
<dbReference type="InterPro" id="IPR003661">
    <property type="entry name" value="HisK_dim/P_dom"/>
</dbReference>
<dbReference type="SMART" id="SM00387">
    <property type="entry name" value="HATPase_c"/>
    <property type="match status" value="1"/>
</dbReference>
<dbReference type="EMBL" id="WOCA01000004">
    <property type="protein sequence ID" value="MUK88286.1"/>
    <property type="molecule type" value="Genomic_DNA"/>
</dbReference>
<dbReference type="CDD" id="cd00075">
    <property type="entry name" value="HATPase"/>
    <property type="match status" value="1"/>
</dbReference>
<evidence type="ECO:0000256" key="4">
    <source>
        <dbReference type="ARBA" id="ARBA00022475"/>
    </source>
</evidence>
<feature type="transmembrane region" description="Helical" evidence="17">
    <location>
        <begin position="7"/>
        <end position="28"/>
    </location>
</feature>
<evidence type="ECO:0000259" key="19">
    <source>
        <dbReference type="PROSITE" id="PS50885"/>
    </source>
</evidence>
<feature type="domain" description="Histidine kinase" evidence="18">
    <location>
        <begin position="238"/>
        <end position="453"/>
    </location>
</feature>
<dbReference type="FunFam" id="3.30.565.10:FF:000006">
    <property type="entry name" value="Sensor histidine kinase WalK"/>
    <property type="match status" value="1"/>
</dbReference>
<evidence type="ECO:0000256" key="11">
    <source>
        <dbReference type="ARBA" id="ARBA00022989"/>
    </source>
</evidence>
<evidence type="ECO:0000256" key="8">
    <source>
        <dbReference type="ARBA" id="ARBA00022741"/>
    </source>
</evidence>
<accession>A0A6N8FHW5</accession>
<dbReference type="RefSeq" id="WP_155668261.1">
    <property type="nucleotide sequence ID" value="NZ_WOCA01000004.1"/>
</dbReference>
<keyword evidence="4" id="KW-1003">Cell membrane</keyword>
<evidence type="ECO:0000256" key="16">
    <source>
        <dbReference type="ARBA" id="ARBA00040841"/>
    </source>
</evidence>
<evidence type="ECO:0000256" key="7">
    <source>
        <dbReference type="ARBA" id="ARBA00022692"/>
    </source>
</evidence>
<dbReference type="CDD" id="cd00082">
    <property type="entry name" value="HisKA"/>
    <property type="match status" value="1"/>
</dbReference>
<dbReference type="InterPro" id="IPR005467">
    <property type="entry name" value="His_kinase_dom"/>
</dbReference>
<evidence type="ECO:0000256" key="9">
    <source>
        <dbReference type="ARBA" id="ARBA00022777"/>
    </source>
</evidence>
<keyword evidence="21" id="KW-1185">Reference proteome</keyword>
<keyword evidence="13" id="KW-0843">Virulence</keyword>
<dbReference type="InterPro" id="IPR036890">
    <property type="entry name" value="HATPase_C_sf"/>
</dbReference>
<evidence type="ECO:0000256" key="10">
    <source>
        <dbReference type="ARBA" id="ARBA00022840"/>
    </source>
</evidence>
<dbReference type="GO" id="GO:0005524">
    <property type="term" value="F:ATP binding"/>
    <property type="evidence" value="ECO:0007669"/>
    <property type="project" value="UniProtKB-KW"/>
</dbReference>
<dbReference type="SMART" id="SM00304">
    <property type="entry name" value="HAMP"/>
    <property type="match status" value="1"/>
</dbReference>
<dbReference type="Gene3D" id="1.10.287.130">
    <property type="match status" value="1"/>
</dbReference>
<comment type="caution">
    <text evidence="20">The sequence shown here is derived from an EMBL/GenBank/DDBJ whole genome shotgun (WGS) entry which is preliminary data.</text>
</comment>
<organism evidence="20 21">
    <name type="scientific">Ornithinibacillus caprae</name>
    <dbReference type="NCBI Taxonomy" id="2678566"/>
    <lineage>
        <taxon>Bacteria</taxon>
        <taxon>Bacillati</taxon>
        <taxon>Bacillota</taxon>
        <taxon>Bacilli</taxon>
        <taxon>Bacillales</taxon>
        <taxon>Bacillaceae</taxon>
        <taxon>Ornithinibacillus</taxon>
    </lineage>
</organism>
<keyword evidence="14 17" id="KW-0472">Membrane</keyword>
<dbReference type="InterPro" id="IPR003660">
    <property type="entry name" value="HAMP_dom"/>
</dbReference>
<evidence type="ECO:0000256" key="12">
    <source>
        <dbReference type="ARBA" id="ARBA00023012"/>
    </source>
</evidence>
<dbReference type="Gene3D" id="3.30.565.10">
    <property type="entry name" value="Histidine kinase-like ATPase, C-terminal domain"/>
    <property type="match status" value="1"/>
</dbReference>
<dbReference type="Pfam" id="PF02518">
    <property type="entry name" value="HATPase_c"/>
    <property type="match status" value="1"/>
</dbReference>
<keyword evidence="7 17" id="KW-0812">Transmembrane</keyword>
<feature type="transmembrane region" description="Helical" evidence="17">
    <location>
        <begin position="155"/>
        <end position="178"/>
    </location>
</feature>
<dbReference type="FunFam" id="1.10.287.130:FF:000001">
    <property type="entry name" value="Two-component sensor histidine kinase"/>
    <property type="match status" value="1"/>
</dbReference>
<dbReference type="InterPro" id="IPR004358">
    <property type="entry name" value="Sig_transdc_His_kin-like_C"/>
</dbReference>
<keyword evidence="12" id="KW-0902">Two-component regulatory system</keyword>
<evidence type="ECO:0000256" key="1">
    <source>
        <dbReference type="ARBA" id="ARBA00000085"/>
    </source>
</evidence>
<evidence type="ECO:0000256" key="17">
    <source>
        <dbReference type="SAM" id="Phobius"/>
    </source>
</evidence>
<dbReference type="SUPFAM" id="SSF55874">
    <property type="entry name" value="ATPase domain of HSP90 chaperone/DNA topoisomerase II/histidine kinase"/>
    <property type="match status" value="1"/>
</dbReference>
<evidence type="ECO:0000256" key="5">
    <source>
        <dbReference type="ARBA" id="ARBA00022553"/>
    </source>
</evidence>
<dbReference type="CDD" id="cd06225">
    <property type="entry name" value="HAMP"/>
    <property type="match status" value="1"/>
</dbReference>
<dbReference type="InterPro" id="IPR050398">
    <property type="entry name" value="HssS/ArlS-like"/>
</dbReference>
<keyword evidence="10" id="KW-0067">ATP-binding</keyword>
<dbReference type="InterPro" id="IPR003594">
    <property type="entry name" value="HATPase_dom"/>
</dbReference>
<evidence type="ECO:0000256" key="3">
    <source>
        <dbReference type="ARBA" id="ARBA00012438"/>
    </source>
</evidence>
<evidence type="ECO:0000256" key="6">
    <source>
        <dbReference type="ARBA" id="ARBA00022679"/>
    </source>
</evidence>
<comment type="function">
    <text evidence="15">Member of the two-component regulatory system HssS/HssR involved in intracellular heme homeostasis and tempering of staphylococcal virulence. HssS functions as a heme sensor histidine kinase which is autophosphorylated at a histidine residue and transfers its phosphate group to an aspartate residue of HssR. HssR/HssS activates the expression of hrtAB, an efflux pump, in response to extracellular heme, hemin, hemoglobin or blood.</text>
</comment>
<comment type="catalytic activity">
    <reaction evidence="1">
        <text>ATP + protein L-histidine = ADP + protein N-phospho-L-histidine.</text>
        <dbReference type="EC" id="2.7.13.3"/>
    </reaction>
</comment>
<evidence type="ECO:0000313" key="20">
    <source>
        <dbReference type="EMBL" id="MUK88286.1"/>
    </source>
</evidence>
<dbReference type="EC" id="2.7.13.3" evidence="3"/>
<dbReference type="SMART" id="SM00388">
    <property type="entry name" value="HisKA"/>
    <property type="match status" value="1"/>
</dbReference>
<dbReference type="Pfam" id="PF00672">
    <property type="entry name" value="HAMP"/>
    <property type="match status" value="1"/>
</dbReference>
<dbReference type="PANTHER" id="PTHR45528">
    <property type="entry name" value="SENSOR HISTIDINE KINASE CPXA"/>
    <property type="match status" value="1"/>
</dbReference>
<dbReference type="SUPFAM" id="SSF158472">
    <property type="entry name" value="HAMP domain-like"/>
    <property type="match status" value="1"/>
</dbReference>
<evidence type="ECO:0000256" key="15">
    <source>
        <dbReference type="ARBA" id="ARBA00037219"/>
    </source>
</evidence>